<comment type="caution">
    <text evidence="2">The sequence shown here is derived from an EMBL/GenBank/DDBJ whole genome shotgun (WGS) entry which is preliminary data.</text>
</comment>
<dbReference type="AlphaFoldDB" id="A0A4Q7VS04"/>
<dbReference type="InterPro" id="IPR042099">
    <property type="entry name" value="ANL_N_sf"/>
</dbReference>
<dbReference type="GO" id="GO:0005737">
    <property type="term" value="C:cytoplasm"/>
    <property type="evidence" value="ECO:0007669"/>
    <property type="project" value="TreeGrafter"/>
</dbReference>
<dbReference type="Proteomes" id="UP000293398">
    <property type="component" value="Unassembled WGS sequence"/>
</dbReference>
<dbReference type="PANTHER" id="PTHR45527:SF1">
    <property type="entry name" value="FATTY ACID SYNTHASE"/>
    <property type="match status" value="1"/>
</dbReference>
<dbReference type="Gene3D" id="3.40.50.12780">
    <property type="entry name" value="N-terminal domain of ligase-like"/>
    <property type="match status" value="1"/>
</dbReference>
<dbReference type="InterPro" id="IPR000873">
    <property type="entry name" value="AMP-dep_synth/lig_dom"/>
</dbReference>
<dbReference type="PROSITE" id="PS00455">
    <property type="entry name" value="AMP_BINDING"/>
    <property type="match status" value="1"/>
</dbReference>
<gene>
    <name evidence="2" type="ORF">EV681_0809</name>
</gene>
<dbReference type="GO" id="GO:0043041">
    <property type="term" value="P:amino acid activation for nonribosomal peptide biosynthetic process"/>
    <property type="evidence" value="ECO:0007669"/>
    <property type="project" value="TreeGrafter"/>
</dbReference>
<protein>
    <submittedName>
        <fullName evidence="2">Acyl-CoA synthetase (AMP-forming)/AMP-acid ligase II</fullName>
    </submittedName>
</protein>
<dbReference type="InterPro" id="IPR020845">
    <property type="entry name" value="AMP-binding_CS"/>
</dbReference>
<dbReference type="PROSITE" id="PS50075">
    <property type="entry name" value="CARRIER"/>
    <property type="match status" value="1"/>
</dbReference>
<organism evidence="2 3">
    <name type="scientific">Advenella incenata</name>
    <dbReference type="NCBI Taxonomy" id="267800"/>
    <lineage>
        <taxon>Bacteria</taxon>
        <taxon>Pseudomonadati</taxon>
        <taxon>Pseudomonadota</taxon>
        <taxon>Betaproteobacteria</taxon>
        <taxon>Burkholderiales</taxon>
        <taxon>Alcaligenaceae</taxon>
    </lineage>
</organism>
<evidence type="ECO:0000259" key="1">
    <source>
        <dbReference type="PROSITE" id="PS50075"/>
    </source>
</evidence>
<keyword evidence="2" id="KW-0436">Ligase</keyword>
<reference evidence="2 3" key="1">
    <citation type="submission" date="2019-02" db="EMBL/GenBank/DDBJ databases">
        <title>Genomic Encyclopedia of Type Strains, Phase IV (KMG-IV): sequencing the most valuable type-strain genomes for metagenomic binning, comparative biology and taxonomic classification.</title>
        <authorList>
            <person name="Goeker M."/>
        </authorList>
    </citation>
    <scope>NUCLEOTIDE SEQUENCE [LARGE SCALE GENOMIC DNA]</scope>
    <source>
        <strain evidence="2 3">DSM 23814</strain>
    </source>
</reference>
<dbReference type="Gene3D" id="1.10.1200.10">
    <property type="entry name" value="ACP-like"/>
    <property type="match status" value="1"/>
</dbReference>
<dbReference type="RefSeq" id="WP_130303330.1">
    <property type="nucleotide sequence ID" value="NZ_SHKO01000001.1"/>
</dbReference>
<accession>A0A4Q7VS04</accession>
<evidence type="ECO:0000313" key="2">
    <source>
        <dbReference type="EMBL" id="RZT99028.1"/>
    </source>
</evidence>
<dbReference type="InterPro" id="IPR009081">
    <property type="entry name" value="PP-bd_ACP"/>
</dbReference>
<dbReference type="GO" id="GO:0031177">
    <property type="term" value="F:phosphopantetheine binding"/>
    <property type="evidence" value="ECO:0007669"/>
    <property type="project" value="TreeGrafter"/>
</dbReference>
<dbReference type="GO" id="GO:0016874">
    <property type="term" value="F:ligase activity"/>
    <property type="evidence" value="ECO:0007669"/>
    <property type="project" value="UniProtKB-KW"/>
</dbReference>
<dbReference type="InterPro" id="IPR045851">
    <property type="entry name" value="AMP-bd_C_sf"/>
</dbReference>
<name>A0A4Q7VS04_9BURK</name>
<proteinExistence type="predicted"/>
<dbReference type="Pfam" id="PF00550">
    <property type="entry name" value="PP-binding"/>
    <property type="match status" value="1"/>
</dbReference>
<keyword evidence="3" id="KW-1185">Reference proteome</keyword>
<dbReference type="InterPro" id="IPR036736">
    <property type="entry name" value="ACP-like_sf"/>
</dbReference>
<dbReference type="SUPFAM" id="SSF47336">
    <property type="entry name" value="ACP-like"/>
    <property type="match status" value="1"/>
</dbReference>
<sequence>MNNANKSIFSLFEDVCQKFPDNIAIRHGNVSITYRELRLAILSVSTILGKHEKPIGIRCQNPINAITSMMACLLNKIIFIPLSPDWPIGRIQAICKNANSDSVIVDSCFQTTTLSTINIEHLSLETTSVGKSIKTLPSNDGIAYILFTSGTTGTPKGVAQSESALRQHVLHYIASIKAESHDRIIMVASFGYDAALMDVFASLLTGATLYPLTILDHSTLNLRQIICSELITVFHSTPSVFRLIFGEETEQNTYENLRVVVLGGEVARRADLKLFNLLCSTEAILINGYGPSESTLAMQAHFSHGVQAFHNSLPIGIPVPEVRVDLVNIETTAEGEVGEIVLLGPNVFMGYIQSPSDIVKLKQTRRKVEHHTGDLALRLSNGHLLYLGRKDNQIKISGVRIELEEINSLLVDIVGVDDVVTCVVERDNDSKHLVSYVRLPDGELQEDYVRESLGEKLPQAAIPSRIVSVDSFTYLPNGKIDFSALPKLNHIIDQKQDIDIFSQTILDIWRVDLGLDHPIHLEDRFIDIGGSSLKAISVISRIQKGIGIRVRPSALLQNPTLREFVALVKKGAEHAV</sequence>
<feature type="domain" description="Carrier" evidence="1">
    <location>
        <begin position="496"/>
        <end position="572"/>
    </location>
</feature>
<dbReference type="OrthoDB" id="6297021at2"/>
<dbReference type="Pfam" id="PF00501">
    <property type="entry name" value="AMP-binding"/>
    <property type="match status" value="1"/>
</dbReference>
<dbReference type="PANTHER" id="PTHR45527">
    <property type="entry name" value="NONRIBOSOMAL PEPTIDE SYNTHETASE"/>
    <property type="match status" value="1"/>
</dbReference>
<evidence type="ECO:0000313" key="3">
    <source>
        <dbReference type="Proteomes" id="UP000293398"/>
    </source>
</evidence>
<dbReference type="EMBL" id="SHKO01000001">
    <property type="protein sequence ID" value="RZT99028.1"/>
    <property type="molecule type" value="Genomic_DNA"/>
</dbReference>
<dbReference type="SUPFAM" id="SSF56801">
    <property type="entry name" value="Acetyl-CoA synthetase-like"/>
    <property type="match status" value="1"/>
</dbReference>
<dbReference type="GO" id="GO:0044550">
    <property type="term" value="P:secondary metabolite biosynthetic process"/>
    <property type="evidence" value="ECO:0007669"/>
    <property type="project" value="TreeGrafter"/>
</dbReference>
<dbReference type="Gene3D" id="3.30.300.30">
    <property type="match status" value="1"/>
</dbReference>